<dbReference type="KEGG" id="sof:NCTC11214_01418"/>
<dbReference type="PROSITE" id="PS51186">
    <property type="entry name" value="GNAT"/>
    <property type="match status" value="1"/>
</dbReference>
<keyword evidence="1 3" id="KW-0808">Transferase</keyword>
<keyword evidence="2 3" id="KW-0012">Acyltransferase</keyword>
<dbReference type="InterPro" id="IPR050680">
    <property type="entry name" value="YpeA/RimI_acetyltransf"/>
</dbReference>
<protein>
    <submittedName>
        <fullName evidence="3">Spermidine N(1)-acetyltransferase</fullName>
        <ecNumber evidence="3">2.3.1.57</ecNumber>
    </submittedName>
</protein>
<dbReference type="SUPFAM" id="SSF55729">
    <property type="entry name" value="Acyl-CoA N-acyltransferases (Nat)"/>
    <property type="match status" value="1"/>
</dbReference>
<sequence>MGDITIRHVEITDAAALQQLYAHPAVYRDTLQLPLPSEALWQQRLADRPAGNSNLVACMGDKIVGQLTLELNQRVRRRHVATFGLGVDPAYHGQGVGSALMHAMIDICDNWAAIQRIELTVFTDNQGAIALYRKFGFDIEGTSRHFAMRDGKLVDAYHMARFHGV</sequence>
<evidence type="ECO:0000256" key="2">
    <source>
        <dbReference type="ARBA" id="ARBA00023315"/>
    </source>
</evidence>
<organism evidence="3 4">
    <name type="scientific">Serratia odorifera</name>
    <dbReference type="NCBI Taxonomy" id="618"/>
    <lineage>
        <taxon>Bacteria</taxon>
        <taxon>Pseudomonadati</taxon>
        <taxon>Pseudomonadota</taxon>
        <taxon>Gammaproteobacteria</taxon>
        <taxon>Enterobacterales</taxon>
        <taxon>Yersiniaceae</taxon>
        <taxon>Serratia</taxon>
    </lineage>
</organism>
<proteinExistence type="predicted"/>
<dbReference type="EMBL" id="LR134117">
    <property type="protein sequence ID" value="VDZ54471.1"/>
    <property type="molecule type" value="Genomic_DNA"/>
</dbReference>
<evidence type="ECO:0000313" key="4">
    <source>
        <dbReference type="Proteomes" id="UP000281391"/>
    </source>
</evidence>
<dbReference type="Gene3D" id="3.40.630.30">
    <property type="match status" value="1"/>
</dbReference>
<gene>
    <name evidence="3" type="primary">speG_1</name>
    <name evidence="3" type="ORF">NCTC11214_01418</name>
</gene>
<dbReference type="CDD" id="cd04301">
    <property type="entry name" value="NAT_SF"/>
    <property type="match status" value="1"/>
</dbReference>
<evidence type="ECO:0000313" key="3">
    <source>
        <dbReference type="EMBL" id="VDZ54471.1"/>
    </source>
</evidence>
<dbReference type="Proteomes" id="UP000281391">
    <property type="component" value="Chromosome"/>
</dbReference>
<reference evidence="3 4" key="1">
    <citation type="submission" date="2018-12" db="EMBL/GenBank/DDBJ databases">
        <authorList>
            <consortium name="Pathogen Informatics"/>
        </authorList>
    </citation>
    <scope>NUCLEOTIDE SEQUENCE [LARGE SCALE GENOMIC DNA]</scope>
    <source>
        <strain evidence="3 4">NCTC11214</strain>
    </source>
</reference>
<dbReference type="Pfam" id="PF00583">
    <property type="entry name" value="Acetyltransf_1"/>
    <property type="match status" value="1"/>
</dbReference>
<dbReference type="InterPro" id="IPR000182">
    <property type="entry name" value="GNAT_dom"/>
</dbReference>
<dbReference type="EC" id="2.3.1.57" evidence="3"/>
<evidence type="ECO:0000256" key="1">
    <source>
        <dbReference type="ARBA" id="ARBA00022679"/>
    </source>
</evidence>
<name>A0A3S4DFS6_SEROD</name>
<dbReference type="PANTHER" id="PTHR43420:SF49">
    <property type="entry name" value="AMINO GROUP ACETYL TRANSFERASE"/>
    <property type="match status" value="1"/>
</dbReference>
<dbReference type="GO" id="GO:0004145">
    <property type="term" value="F:diamine N-acetyltransferase activity"/>
    <property type="evidence" value="ECO:0007669"/>
    <property type="project" value="UniProtKB-EC"/>
</dbReference>
<accession>A0A3S4DFS6</accession>
<dbReference type="RefSeq" id="WP_004956388.1">
    <property type="nucleotide sequence ID" value="NZ_JAEKCK010000009.1"/>
</dbReference>
<dbReference type="AlphaFoldDB" id="A0A3S4DFS6"/>
<dbReference type="InterPro" id="IPR016181">
    <property type="entry name" value="Acyl_CoA_acyltransferase"/>
</dbReference>
<dbReference type="PANTHER" id="PTHR43420">
    <property type="entry name" value="ACETYLTRANSFERASE"/>
    <property type="match status" value="1"/>
</dbReference>